<dbReference type="Gene3D" id="3.40.50.9200">
    <property type="entry name" value="Hypothetical protein MTH538"/>
    <property type="match status" value="1"/>
</dbReference>
<evidence type="ECO:0000313" key="3">
    <source>
        <dbReference type="Proteomes" id="UP000295758"/>
    </source>
</evidence>
<dbReference type="RefSeq" id="WP_208292433.1">
    <property type="nucleotide sequence ID" value="NZ_SOAA01000023.1"/>
</dbReference>
<feature type="domain" description="Thoeris protein ThsB TIR-like" evidence="1">
    <location>
        <begin position="10"/>
        <end position="106"/>
    </location>
</feature>
<sequence>MPKEKNMNLFVSHYHKDLENLPKLKKLLSNKGYNIKDSSMDESEKNNAKNPDYIKSILRPKIKWAGKMIVLIGPETHQRNWVDWEIDYAASFGNKKIIGVYINGASDSDIPDSLNKFGDAVVGWDSDKLIDALNGEPVWLDNEGQPRSPFWSDSRSNC</sequence>
<accession>A0A4R7E6S8</accession>
<dbReference type="SUPFAM" id="SSF52206">
    <property type="entry name" value="Hypothetical protein MTH538"/>
    <property type="match status" value="1"/>
</dbReference>
<protein>
    <submittedName>
        <fullName evidence="2">TIR-like protein DUF1863</fullName>
    </submittedName>
</protein>
<dbReference type="Pfam" id="PF08937">
    <property type="entry name" value="ThsB_TIR"/>
    <property type="match status" value="1"/>
</dbReference>
<dbReference type="InterPro" id="IPR015032">
    <property type="entry name" value="ThsB__TIR-like_domain"/>
</dbReference>
<evidence type="ECO:0000313" key="2">
    <source>
        <dbReference type="EMBL" id="TDS28026.1"/>
    </source>
</evidence>
<organism evidence="2 3">
    <name type="scientific">Halanaerobium congolense</name>
    <dbReference type="NCBI Taxonomy" id="54121"/>
    <lineage>
        <taxon>Bacteria</taxon>
        <taxon>Bacillati</taxon>
        <taxon>Bacillota</taxon>
        <taxon>Clostridia</taxon>
        <taxon>Halanaerobiales</taxon>
        <taxon>Halanaerobiaceae</taxon>
        <taxon>Halanaerobium</taxon>
    </lineage>
</organism>
<dbReference type="InterPro" id="IPR036490">
    <property type="entry name" value="ThsB_TIR-like_sf"/>
</dbReference>
<evidence type="ECO:0000259" key="1">
    <source>
        <dbReference type="Pfam" id="PF08937"/>
    </source>
</evidence>
<comment type="caution">
    <text evidence="2">The sequence shown here is derived from an EMBL/GenBank/DDBJ whole genome shotgun (WGS) entry which is preliminary data.</text>
</comment>
<name>A0A4R7E6S8_9FIRM</name>
<dbReference type="Proteomes" id="UP000295758">
    <property type="component" value="Unassembled WGS sequence"/>
</dbReference>
<proteinExistence type="predicted"/>
<reference evidence="2 3" key="1">
    <citation type="submission" date="2019-03" db="EMBL/GenBank/DDBJ databases">
        <title>Deep subsurface shale carbon reservoir microbial communities from Ohio and West Virginia, USA.</title>
        <authorList>
            <person name="Wrighton K."/>
        </authorList>
    </citation>
    <scope>NUCLEOTIDE SEQUENCE [LARGE SCALE GENOMIC DNA]</scope>
    <source>
        <strain evidence="2 3">UTICA-S4D12</strain>
    </source>
</reference>
<gene>
    <name evidence="2" type="ORF">BY453_1234</name>
</gene>
<dbReference type="AlphaFoldDB" id="A0A4R7E6S8"/>
<dbReference type="EMBL" id="SOAA01000023">
    <property type="protein sequence ID" value="TDS28026.1"/>
    <property type="molecule type" value="Genomic_DNA"/>
</dbReference>